<keyword evidence="1" id="KW-0472">Membrane</keyword>
<gene>
    <name evidence="2" type="ORF">RCL2_000757300</name>
</gene>
<evidence type="ECO:0000313" key="2">
    <source>
        <dbReference type="EMBL" id="GES80287.1"/>
    </source>
</evidence>
<dbReference type="AlphaFoldDB" id="A0A8H3QIG9"/>
<sequence>MEVQPLDSLKYLDAQDFDDMWNFSERLTLWISKCGFLMLFKIRQFLQLERPWSLDNTKLDLFAERVLALLVQDETVDEPTLASSTSGHLDMGIGEDNQLERLITQNLTFRWTWSVDSAAILWILGCMVWFWGIGNGFVFWLNGKNKNSLDL</sequence>
<keyword evidence="1" id="KW-0812">Transmembrane</keyword>
<name>A0A8H3QIG9_9GLOM</name>
<accession>A0A8H3QIG9</accession>
<dbReference type="Proteomes" id="UP000615446">
    <property type="component" value="Unassembled WGS sequence"/>
</dbReference>
<reference evidence="2" key="1">
    <citation type="submission" date="2019-10" db="EMBL/GenBank/DDBJ databases">
        <title>Conservation and host-specific expression of non-tandemly repeated heterogenous ribosome RNA gene in arbuscular mycorrhizal fungi.</title>
        <authorList>
            <person name="Maeda T."/>
            <person name="Kobayashi Y."/>
            <person name="Nakagawa T."/>
            <person name="Ezawa T."/>
            <person name="Yamaguchi K."/>
            <person name="Bino T."/>
            <person name="Nishimoto Y."/>
            <person name="Shigenobu S."/>
            <person name="Kawaguchi M."/>
        </authorList>
    </citation>
    <scope>NUCLEOTIDE SEQUENCE</scope>
    <source>
        <strain evidence="2">HR1</strain>
    </source>
</reference>
<dbReference type="EMBL" id="BLAL01000048">
    <property type="protein sequence ID" value="GES80287.1"/>
    <property type="molecule type" value="Genomic_DNA"/>
</dbReference>
<comment type="caution">
    <text evidence="2">The sequence shown here is derived from an EMBL/GenBank/DDBJ whole genome shotgun (WGS) entry which is preliminary data.</text>
</comment>
<organism evidence="2 3">
    <name type="scientific">Rhizophagus clarus</name>
    <dbReference type="NCBI Taxonomy" id="94130"/>
    <lineage>
        <taxon>Eukaryota</taxon>
        <taxon>Fungi</taxon>
        <taxon>Fungi incertae sedis</taxon>
        <taxon>Mucoromycota</taxon>
        <taxon>Glomeromycotina</taxon>
        <taxon>Glomeromycetes</taxon>
        <taxon>Glomerales</taxon>
        <taxon>Glomeraceae</taxon>
        <taxon>Rhizophagus</taxon>
    </lineage>
</organism>
<evidence type="ECO:0000313" key="3">
    <source>
        <dbReference type="Proteomes" id="UP000615446"/>
    </source>
</evidence>
<proteinExistence type="predicted"/>
<evidence type="ECO:0000256" key="1">
    <source>
        <dbReference type="SAM" id="Phobius"/>
    </source>
</evidence>
<protein>
    <submittedName>
        <fullName evidence="2">Uncharacterized protein</fullName>
    </submittedName>
</protein>
<feature type="transmembrane region" description="Helical" evidence="1">
    <location>
        <begin position="119"/>
        <end position="141"/>
    </location>
</feature>
<keyword evidence="1" id="KW-1133">Transmembrane helix</keyword>